<dbReference type="OrthoDB" id="4760357at2"/>
<evidence type="ECO:0000313" key="2">
    <source>
        <dbReference type="EMBL" id="QEG23345.1"/>
    </source>
</evidence>
<dbReference type="InterPro" id="IPR029063">
    <property type="entry name" value="SAM-dependent_MTases_sf"/>
</dbReference>
<name>A0A5B9PDR3_9BACT</name>
<organism evidence="2 3">
    <name type="scientific">Mariniblastus fucicola</name>
    <dbReference type="NCBI Taxonomy" id="980251"/>
    <lineage>
        <taxon>Bacteria</taxon>
        <taxon>Pseudomonadati</taxon>
        <taxon>Planctomycetota</taxon>
        <taxon>Planctomycetia</taxon>
        <taxon>Pirellulales</taxon>
        <taxon>Pirellulaceae</taxon>
        <taxon>Mariniblastus</taxon>
    </lineage>
</organism>
<dbReference type="EMBL" id="CP042912">
    <property type="protein sequence ID" value="QEG23345.1"/>
    <property type="molecule type" value="Genomic_DNA"/>
</dbReference>
<protein>
    <recommendedName>
        <fullName evidence="1">Methyltransferase domain-containing protein</fullName>
    </recommendedName>
</protein>
<reference evidence="2 3" key="1">
    <citation type="submission" date="2019-08" db="EMBL/GenBank/DDBJ databases">
        <title>Deep-cultivation of Planctomycetes and their phenomic and genomic characterization uncovers novel biology.</title>
        <authorList>
            <person name="Wiegand S."/>
            <person name="Jogler M."/>
            <person name="Boedeker C."/>
            <person name="Pinto D."/>
            <person name="Vollmers J."/>
            <person name="Rivas-Marin E."/>
            <person name="Kohn T."/>
            <person name="Peeters S.H."/>
            <person name="Heuer A."/>
            <person name="Rast P."/>
            <person name="Oberbeckmann S."/>
            <person name="Bunk B."/>
            <person name="Jeske O."/>
            <person name="Meyerdierks A."/>
            <person name="Storesund J.E."/>
            <person name="Kallscheuer N."/>
            <person name="Luecker S."/>
            <person name="Lage O.M."/>
            <person name="Pohl T."/>
            <person name="Merkel B.J."/>
            <person name="Hornburger P."/>
            <person name="Mueller R.-W."/>
            <person name="Bruemmer F."/>
            <person name="Labrenz M."/>
            <person name="Spormann A.M."/>
            <person name="Op den Camp H."/>
            <person name="Overmann J."/>
            <person name="Amann R."/>
            <person name="Jetten M.S.M."/>
            <person name="Mascher T."/>
            <person name="Medema M.H."/>
            <person name="Devos D.P."/>
            <person name="Kaster A.-K."/>
            <person name="Ovreas L."/>
            <person name="Rohde M."/>
            <person name="Galperin M.Y."/>
            <person name="Jogler C."/>
        </authorList>
    </citation>
    <scope>NUCLEOTIDE SEQUENCE [LARGE SCALE GENOMIC DNA]</scope>
    <source>
        <strain evidence="2 3">FC18</strain>
    </source>
</reference>
<proteinExistence type="predicted"/>
<keyword evidence="3" id="KW-1185">Reference proteome</keyword>
<dbReference type="Proteomes" id="UP000322214">
    <property type="component" value="Chromosome"/>
</dbReference>
<gene>
    <name evidence="2" type="ORF">MFFC18_32430</name>
</gene>
<dbReference type="InterPro" id="IPR041698">
    <property type="entry name" value="Methyltransf_25"/>
</dbReference>
<evidence type="ECO:0000313" key="3">
    <source>
        <dbReference type="Proteomes" id="UP000322214"/>
    </source>
</evidence>
<dbReference type="AlphaFoldDB" id="A0A5B9PDR3"/>
<dbReference type="Pfam" id="PF13649">
    <property type="entry name" value="Methyltransf_25"/>
    <property type="match status" value="1"/>
</dbReference>
<accession>A0A5B9PDR3</accession>
<dbReference type="Gene3D" id="3.40.50.150">
    <property type="entry name" value="Vaccinia Virus protein VP39"/>
    <property type="match status" value="1"/>
</dbReference>
<feature type="domain" description="Methyltransferase" evidence="1">
    <location>
        <begin position="122"/>
        <end position="215"/>
    </location>
</feature>
<sequence>MSETLSIATANSKSPTQTLKEIIGAVVSTACRSRADELYRSPTSSPRGIRDKAIMAWLKRRSLHEGSSEFFERLHLDFWATDGGEEFADNCDHRFEDLFLKKQSEDFDALKKVWNEVGPKQIVEFGCSSGKLTNYLATNLDGVQSATGIEINRAQVESNRKSTSFDPRVRFECADASNWLNENALPETLFVTNGGVLEYFHRERLNEMLARIVEESKPAIFFASEPVAVDHDWANSKESVPFGEELSFSHNYTDLFESNGFAILHQRSVDFGQWTMVCTIAVAN</sequence>
<dbReference type="RefSeq" id="WP_075082162.1">
    <property type="nucleotide sequence ID" value="NZ_CP042912.1"/>
</dbReference>
<dbReference type="SUPFAM" id="SSF53335">
    <property type="entry name" value="S-adenosyl-L-methionine-dependent methyltransferases"/>
    <property type="match status" value="1"/>
</dbReference>
<evidence type="ECO:0000259" key="1">
    <source>
        <dbReference type="Pfam" id="PF13649"/>
    </source>
</evidence>
<dbReference type="KEGG" id="mff:MFFC18_32430"/>